<feature type="non-terminal residue" evidence="2">
    <location>
        <position position="1"/>
    </location>
</feature>
<name>A0ABN9WXY4_9DINO</name>
<evidence type="ECO:0000313" key="3">
    <source>
        <dbReference type="Proteomes" id="UP001189429"/>
    </source>
</evidence>
<feature type="compositionally biased region" description="Basic and acidic residues" evidence="1">
    <location>
        <begin position="474"/>
        <end position="513"/>
    </location>
</feature>
<keyword evidence="3" id="KW-1185">Reference proteome</keyword>
<feature type="compositionally biased region" description="Low complexity" evidence="1">
    <location>
        <begin position="106"/>
        <end position="123"/>
    </location>
</feature>
<feature type="compositionally biased region" description="Basic and acidic residues" evidence="1">
    <location>
        <begin position="305"/>
        <end position="314"/>
    </location>
</feature>
<reference evidence="2" key="1">
    <citation type="submission" date="2023-10" db="EMBL/GenBank/DDBJ databases">
        <authorList>
            <person name="Chen Y."/>
            <person name="Shah S."/>
            <person name="Dougan E. K."/>
            <person name="Thang M."/>
            <person name="Chan C."/>
        </authorList>
    </citation>
    <scope>NUCLEOTIDE SEQUENCE [LARGE SCALE GENOMIC DNA]</scope>
</reference>
<gene>
    <name evidence="2" type="ORF">PCOR1329_LOCUS71650</name>
</gene>
<feature type="non-terminal residue" evidence="2">
    <location>
        <position position="605"/>
    </location>
</feature>
<feature type="region of interest" description="Disordered" evidence="1">
    <location>
        <begin position="1"/>
        <end position="175"/>
    </location>
</feature>
<accession>A0ABN9WXY4</accession>
<organism evidence="2 3">
    <name type="scientific">Prorocentrum cordatum</name>
    <dbReference type="NCBI Taxonomy" id="2364126"/>
    <lineage>
        <taxon>Eukaryota</taxon>
        <taxon>Sar</taxon>
        <taxon>Alveolata</taxon>
        <taxon>Dinophyceae</taxon>
        <taxon>Prorocentrales</taxon>
        <taxon>Prorocentraceae</taxon>
        <taxon>Prorocentrum</taxon>
    </lineage>
</organism>
<comment type="caution">
    <text evidence="2">The sequence shown here is derived from an EMBL/GenBank/DDBJ whole genome shotgun (WGS) entry which is preliminary data.</text>
</comment>
<dbReference type="Proteomes" id="UP001189429">
    <property type="component" value="Unassembled WGS sequence"/>
</dbReference>
<feature type="compositionally biased region" description="Basic residues" evidence="1">
    <location>
        <begin position="434"/>
        <end position="471"/>
    </location>
</feature>
<feature type="region of interest" description="Disordered" evidence="1">
    <location>
        <begin position="305"/>
        <end position="513"/>
    </location>
</feature>
<feature type="compositionally biased region" description="Low complexity" evidence="1">
    <location>
        <begin position="72"/>
        <end position="99"/>
    </location>
</feature>
<evidence type="ECO:0000313" key="2">
    <source>
        <dbReference type="EMBL" id="CAK0891807.1"/>
    </source>
</evidence>
<sequence>EVAAAAKPKAGKTGRPLLRRPAAVPPAKQPPSQRSLSQFLTAKKGGGAPPAKAKASAEPKAKAKQKAKKKPAAAAPSTAEGGAAAGADEAEPQQQAQTQHNKKSVAASQAPPAAEAEAAANAEGSEDAEPQQQRQDAAPTEAEAAAEEPQAAPSDTFEAATDEAKDDYGRFTTGYDPPCPGPTCAKCGRDAESVRFRLAQKSANTWWCGSCNSKSSMVQRCYAHWPPRSFALMRKADQQAFWRSMDDPSIENNAQFEEELVKVLSVSRGCDADAARANDDVRYNSDLKQDCYRIRIEGSRQENIEETVRQELRQNRKPPRPSPPKHQKAVEPLPQKTHRSPSGGYEGPTGAGRRSTSRSGDGDRSQNRQLKRGHSSSGDGKDRSSSRGRKRSSRGRRADSRQKHRSSRGPRRADAKGRRSRSRRAHSEKEKARSRSRRAHSKKDKARSRSRRAHSKKDSRKKGRSQSRKTGRSQSREKQRSRSRSDRGKKGRDSRSRIRRERSEQKRAQKAIKDRKALAMKTLEKTGSWGVQLASLLDGEDCSRVPTWAVKNAKDSHKDISKLREAAKTALEDPRASLPYEAKALEAALADAKTAIGGLRSAIEH</sequence>
<feature type="compositionally biased region" description="Basic residues" evidence="1">
    <location>
        <begin position="62"/>
        <end position="71"/>
    </location>
</feature>
<feature type="compositionally biased region" description="Low complexity" evidence="1">
    <location>
        <begin position="137"/>
        <end position="153"/>
    </location>
</feature>
<protein>
    <submittedName>
        <fullName evidence="2">Uncharacterized protein</fullName>
    </submittedName>
</protein>
<dbReference type="EMBL" id="CAUYUJ010019523">
    <property type="protein sequence ID" value="CAK0891807.1"/>
    <property type="molecule type" value="Genomic_DNA"/>
</dbReference>
<evidence type="ECO:0000256" key="1">
    <source>
        <dbReference type="SAM" id="MobiDB-lite"/>
    </source>
</evidence>
<feature type="compositionally biased region" description="Basic residues" evidence="1">
    <location>
        <begin position="315"/>
        <end position="327"/>
    </location>
</feature>
<feature type="compositionally biased region" description="Basic residues" evidence="1">
    <location>
        <begin position="386"/>
        <end position="395"/>
    </location>
</feature>
<proteinExistence type="predicted"/>
<feature type="compositionally biased region" description="Polar residues" evidence="1">
    <location>
        <begin position="30"/>
        <end position="40"/>
    </location>
</feature>